<evidence type="ECO:0000313" key="3">
    <source>
        <dbReference type="Proteomes" id="UP000295258"/>
    </source>
</evidence>
<reference evidence="2 3" key="1">
    <citation type="submission" date="2019-03" db="EMBL/GenBank/DDBJ databases">
        <title>Draft genome sequences of novel Actinobacteria.</title>
        <authorList>
            <person name="Sahin N."/>
            <person name="Ay H."/>
            <person name="Saygin H."/>
        </authorList>
    </citation>
    <scope>NUCLEOTIDE SEQUENCE [LARGE SCALE GENOMIC DNA]</scope>
    <source>
        <strain evidence="2 3">KC310</strain>
    </source>
</reference>
<gene>
    <name evidence="2" type="ORF">E1292_22240</name>
</gene>
<dbReference type="SUPFAM" id="SSF63992">
    <property type="entry name" value="Dipeptide transport protein"/>
    <property type="match status" value="1"/>
</dbReference>
<evidence type="ECO:0000313" key="2">
    <source>
        <dbReference type="EMBL" id="TDD02955.1"/>
    </source>
</evidence>
<protein>
    <submittedName>
        <fullName evidence="2">Uncharacterized protein</fullName>
    </submittedName>
</protein>
<dbReference type="InterPro" id="IPR007035">
    <property type="entry name" value="Peptidase_M55"/>
</dbReference>
<dbReference type="Pfam" id="PF04951">
    <property type="entry name" value="Peptidase_M55"/>
    <property type="match status" value="1"/>
</dbReference>
<sequence>MRGVQSPGAPGRTVPVKRGLGQHAADGMHPDEAHERLQRGASQAMRSHATTAPASVPQPPRLEVDLHQPRTADLAALLSGLTRSGRTGAFDAETMTAAYGMLHVIAALTQNGP</sequence>
<accession>A0A4R4VL92</accession>
<dbReference type="InterPro" id="IPR036177">
    <property type="entry name" value="Peptidase_M55_sf"/>
</dbReference>
<dbReference type="AlphaFoldDB" id="A0A4R4VL92"/>
<dbReference type="Proteomes" id="UP000295258">
    <property type="component" value="Unassembled WGS sequence"/>
</dbReference>
<evidence type="ECO:0000256" key="1">
    <source>
        <dbReference type="SAM" id="MobiDB-lite"/>
    </source>
</evidence>
<keyword evidence="3" id="KW-1185">Reference proteome</keyword>
<feature type="region of interest" description="Disordered" evidence="1">
    <location>
        <begin position="1"/>
        <end position="68"/>
    </location>
</feature>
<proteinExistence type="predicted"/>
<organism evidence="2 3">
    <name type="scientific">Nonomuraea deserti</name>
    <dbReference type="NCBI Taxonomy" id="1848322"/>
    <lineage>
        <taxon>Bacteria</taxon>
        <taxon>Bacillati</taxon>
        <taxon>Actinomycetota</taxon>
        <taxon>Actinomycetes</taxon>
        <taxon>Streptosporangiales</taxon>
        <taxon>Streptosporangiaceae</taxon>
        <taxon>Nonomuraea</taxon>
    </lineage>
</organism>
<feature type="compositionally biased region" description="Basic and acidic residues" evidence="1">
    <location>
        <begin position="26"/>
        <end position="38"/>
    </location>
</feature>
<feature type="compositionally biased region" description="Polar residues" evidence="1">
    <location>
        <begin position="40"/>
        <end position="53"/>
    </location>
</feature>
<dbReference type="EMBL" id="SMKO01000059">
    <property type="protein sequence ID" value="TDD02955.1"/>
    <property type="molecule type" value="Genomic_DNA"/>
</dbReference>
<name>A0A4R4VL92_9ACTN</name>
<comment type="caution">
    <text evidence="2">The sequence shown here is derived from an EMBL/GenBank/DDBJ whole genome shotgun (WGS) entry which is preliminary data.</text>
</comment>